<evidence type="ECO:0000313" key="4">
    <source>
        <dbReference type="EMBL" id="CAB4822932.1"/>
    </source>
</evidence>
<dbReference type="AlphaFoldDB" id="A0A6J7JIX9"/>
<evidence type="ECO:0000313" key="6">
    <source>
        <dbReference type="EMBL" id="CAB5001368.1"/>
    </source>
</evidence>
<dbReference type="GO" id="GO:0008757">
    <property type="term" value="F:S-adenosylmethionine-dependent methyltransferase activity"/>
    <property type="evidence" value="ECO:0007669"/>
    <property type="project" value="InterPro"/>
</dbReference>
<dbReference type="Gene3D" id="3.40.50.150">
    <property type="entry name" value="Vaccinia Virus protein VP39"/>
    <property type="match status" value="1"/>
</dbReference>
<dbReference type="InterPro" id="IPR050447">
    <property type="entry name" value="Erg6_SMT_methyltransf"/>
</dbReference>
<evidence type="ECO:0000259" key="2">
    <source>
        <dbReference type="Pfam" id="PF08241"/>
    </source>
</evidence>
<dbReference type="InterPro" id="IPR029063">
    <property type="entry name" value="SAM-dependent_MTases_sf"/>
</dbReference>
<reference evidence="5" key="1">
    <citation type="submission" date="2020-05" db="EMBL/GenBank/DDBJ databases">
        <authorList>
            <person name="Chiriac C."/>
            <person name="Salcher M."/>
            <person name="Ghai R."/>
            <person name="Kavagutti S V."/>
        </authorList>
    </citation>
    <scope>NUCLEOTIDE SEQUENCE</scope>
</reference>
<name>A0A6J7JIX9_9ZZZZ</name>
<evidence type="ECO:0000313" key="3">
    <source>
        <dbReference type="EMBL" id="CAB4733092.1"/>
    </source>
</evidence>
<sequence length="257" mass="28134">MITVDYDRLGLRAGEHMLDLGCGFGRHAYEAMRRGASVIACDLGVAELRQVHAVYAGMLEAGELPHGVTCQSVNGDATRLPFPNDAFDRVLASEVLEHIPDDAAAFAELARVLKPGGSMAITIPARFAEKICWKLSDDYHAPAVHGGHVRIYAKREVHQKMRAAGLVPGGDHHAHALHAPYWWLRCAVGPNRPIEDNALVRAYHRFLCWDIEKAPRSTRLADRLLNPVIGKSLVVYATKPVHGSTTAPAPRSDHVLV</sequence>
<keyword evidence="1" id="KW-0808">Transferase</keyword>
<proteinExistence type="predicted"/>
<dbReference type="CDD" id="cd02440">
    <property type="entry name" value="AdoMet_MTases"/>
    <property type="match status" value="1"/>
</dbReference>
<dbReference type="InterPro" id="IPR013216">
    <property type="entry name" value="Methyltransf_11"/>
</dbReference>
<gene>
    <name evidence="3" type="ORF">UFOPK2754_00617</name>
    <name evidence="4" type="ORF">UFOPK3139_00825</name>
    <name evidence="5" type="ORF">UFOPK3543_03375</name>
    <name evidence="6" type="ORF">UFOPK3967_01650</name>
</gene>
<dbReference type="EMBL" id="CAFBMH010000261">
    <property type="protein sequence ID" value="CAB4943365.1"/>
    <property type="molecule type" value="Genomic_DNA"/>
</dbReference>
<dbReference type="PANTHER" id="PTHR44068">
    <property type="entry name" value="ZGC:194242"/>
    <property type="match status" value="1"/>
</dbReference>
<dbReference type="Pfam" id="PF08241">
    <property type="entry name" value="Methyltransf_11"/>
    <property type="match status" value="1"/>
</dbReference>
<organism evidence="5">
    <name type="scientific">freshwater metagenome</name>
    <dbReference type="NCBI Taxonomy" id="449393"/>
    <lineage>
        <taxon>unclassified sequences</taxon>
        <taxon>metagenomes</taxon>
        <taxon>ecological metagenomes</taxon>
    </lineage>
</organism>
<protein>
    <submittedName>
        <fullName evidence="5">Unannotated protein</fullName>
    </submittedName>
</protein>
<dbReference type="EMBL" id="CAFBOS010000099">
    <property type="protein sequence ID" value="CAB5001368.1"/>
    <property type="molecule type" value="Genomic_DNA"/>
</dbReference>
<dbReference type="SUPFAM" id="SSF53335">
    <property type="entry name" value="S-adenosyl-L-methionine-dependent methyltransferases"/>
    <property type="match status" value="1"/>
</dbReference>
<dbReference type="EMBL" id="CAEZYR010000015">
    <property type="protein sequence ID" value="CAB4733092.1"/>
    <property type="molecule type" value="Genomic_DNA"/>
</dbReference>
<evidence type="ECO:0000313" key="5">
    <source>
        <dbReference type="EMBL" id="CAB4943365.1"/>
    </source>
</evidence>
<dbReference type="EMBL" id="CAFABA010000023">
    <property type="protein sequence ID" value="CAB4822932.1"/>
    <property type="molecule type" value="Genomic_DNA"/>
</dbReference>
<feature type="domain" description="Methyltransferase type 11" evidence="2">
    <location>
        <begin position="18"/>
        <end position="121"/>
    </location>
</feature>
<dbReference type="PANTHER" id="PTHR44068:SF11">
    <property type="entry name" value="GERANYL DIPHOSPHATE 2-C-METHYLTRANSFERASE"/>
    <property type="match status" value="1"/>
</dbReference>
<evidence type="ECO:0000256" key="1">
    <source>
        <dbReference type="ARBA" id="ARBA00022679"/>
    </source>
</evidence>
<accession>A0A6J7JIX9</accession>